<feature type="compositionally biased region" description="Basic and acidic residues" evidence="1">
    <location>
        <begin position="62"/>
        <end position="78"/>
    </location>
</feature>
<gene>
    <name evidence="2" type="ORF">Pflav_007360</name>
</gene>
<reference evidence="2 3" key="1">
    <citation type="submission" date="2020-03" db="EMBL/GenBank/DDBJ databases">
        <title>Whole genome shotgun sequence of Phytohabitans flavus NBRC 107702.</title>
        <authorList>
            <person name="Komaki H."/>
            <person name="Tamura T."/>
        </authorList>
    </citation>
    <scope>NUCLEOTIDE SEQUENCE [LARGE SCALE GENOMIC DNA]</scope>
    <source>
        <strain evidence="2 3">NBRC 107702</strain>
    </source>
</reference>
<proteinExistence type="predicted"/>
<dbReference type="AlphaFoldDB" id="A0A6F8XKI2"/>
<feature type="compositionally biased region" description="Basic and acidic residues" evidence="1">
    <location>
        <begin position="1"/>
        <end position="20"/>
    </location>
</feature>
<evidence type="ECO:0000313" key="3">
    <source>
        <dbReference type="Proteomes" id="UP000502508"/>
    </source>
</evidence>
<reference evidence="2 3" key="2">
    <citation type="submission" date="2020-03" db="EMBL/GenBank/DDBJ databases">
        <authorList>
            <person name="Ichikawa N."/>
            <person name="Kimura A."/>
            <person name="Kitahashi Y."/>
            <person name="Uohara A."/>
        </authorList>
    </citation>
    <scope>NUCLEOTIDE SEQUENCE [LARGE SCALE GENOMIC DNA]</scope>
    <source>
        <strain evidence="2 3">NBRC 107702</strain>
    </source>
</reference>
<protein>
    <submittedName>
        <fullName evidence="2">Uncharacterized protein</fullName>
    </submittedName>
</protein>
<feature type="compositionally biased region" description="Basic and acidic residues" evidence="1">
    <location>
        <begin position="36"/>
        <end position="51"/>
    </location>
</feature>
<dbReference type="EMBL" id="AP022870">
    <property type="protein sequence ID" value="BCB74326.1"/>
    <property type="molecule type" value="Genomic_DNA"/>
</dbReference>
<evidence type="ECO:0000256" key="1">
    <source>
        <dbReference type="SAM" id="MobiDB-lite"/>
    </source>
</evidence>
<dbReference type="KEGG" id="pfla:Pflav_007360"/>
<sequence length="276" mass="30432">MRHPPVDDVRGRHAALDRPQARFHLGHHAGLQPRQQRREVERGDLPDEARRVRPVGVEAGDVGEHDELAGAEGHRESGRGGVGVEVVQDTLGVRRDRGDDRYPASGDEVGHRGEVDVLDVAHLPHVDRQPVHIGRTPHGGEEAGVLTGQPDGERAVLVDEPDKLATHLADEHHPHDVHRLGRGDPQAAAKLALDPEPVEHRRDLRAAAVHDDRLEPGVPQEDHVGRERLLQLGFDHRVAAVLHHDRGTVETGQPRQRLDEGGRFLLGAEQRVCHVE</sequence>
<feature type="region of interest" description="Disordered" evidence="1">
    <location>
        <begin position="1"/>
        <end position="80"/>
    </location>
</feature>
<keyword evidence="3" id="KW-1185">Reference proteome</keyword>
<name>A0A6F8XKI2_9ACTN</name>
<accession>A0A6F8XKI2</accession>
<organism evidence="2 3">
    <name type="scientific">Phytohabitans flavus</name>
    <dbReference type="NCBI Taxonomy" id="1076124"/>
    <lineage>
        <taxon>Bacteria</taxon>
        <taxon>Bacillati</taxon>
        <taxon>Actinomycetota</taxon>
        <taxon>Actinomycetes</taxon>
        <taxon>Micromonosporales</taxon>
        <taxon>Micromonosporaceae</taxon>
    </lineage>
</organism>
<dbReference type="Proteomes" id="UP000502508">
    <property type="component" value="Chromosome"/>
</dbReference>
<evidence type="ECO:0000313" key="2">
    <source>
        <dbReference type="EMBL" id="BCB74326.1"/>
    </source>
</evidence>